<evidence type="ECO:0000256" key="1">
    <source>
        <dbReference type="ARBA" id="ARBA00008954"/>
    </source>
</evidence>
<comment type="similarity">
    <text evidence="1 3">Belongs to the class-III pyridoxal-phosphate-dependent aminotransferase family.</text>
</comment>
<evidence type="ECO:0000313" key="4">
    <source>
        <dbReference type="EMBL" id="CAD9265054.1"/>
    </source>
</evidence>
<dbReference type="GO" id="GO:0005739">
    <property type="term" value="C:mitochondrion"/>
    <property type="evidence" value="ECO:0007669"/>
    <property type="project" value="TreeGrafter"/>
</dbReference>
<dbReference type="PANTHER" id="PTHR45688:SF13">
    <property type="entry name" value="ALANINE--GLYOXYLATE AMINOTRANSFERASE 2-LIKE"/>
    <property type="match status" value="1"/>
</dbReference>
<dbReference type="InterPro" id="IPR015424">
    <property type="entry name" value="PyrdxlP-dep_Trfase"/>
</dbReference>
<dbReference type="GO" id="GO:0030170">
    <property type="term" value="F:pyridoxal phosphate binding"/>
    <property type="evidence" value="ECO:0007669"/>
    <property type="project" value="InterPro"/>
</dbReference>
<organism evidence="4">
    <name type="scientific">Phaeomonas parva</name>
    <dbReference type="NCBI Taxonomy" id="124430"/>
    <lineage>
        <taxon>Eukaryota</taxon>
        <taxon>Sar</taxon>
        <taxon>Stramenopiles</taxon>
        <taxon>Ochrophyta</taxon>
        <taxon>Pinguiophyceae</taxon>
        <taxon>Pinguiochrysidales</taxon>
        <taxon>Pinguiochrysidaceae</taxon>
        <taxon>Phaeomonas</taxon>
    </lineage>
</organism>
<name>A0A7S1UDP6_9STRA</name>
<sequence>MAPAPRDAALCFIAGAATMTLLQALAAWLRRRREALPFEDELAPLAKDKAEVLRLRRRHFCSAQSVSYANSDPLMIVRGDGCYLEDEQGRRFLDTRNNVGHVGWQHQKVVAAVARQNALLNTNTRYLHPARVLLARRLLETFPAPLRDGVVFLVNSGSEANDLAMRLARAATKANGFICVEHGYHGHTEAVLGISPYKFAGKGGEGPPPTTVAVPCPDIYRGRYVSNTTPSASVREEEQAALAQCYAQHVTDACRKLERSGAGVAAFITESGMSVGGLVMPPTTYLRRCYAAVRAAGGVTVADEVQVGFGRVGAPHFWAFEEQGVAPDIVTMGKPFGNGHPLGAVVCTRAVADAFGDVGMEYFNTFGGNAASCAAGLAVLDVLEAEGLPARAARVGALLRDGFRAIAEQPYGALIGDVRGAGLFLGVDLVEDRVKRTPAAAATSALCTRLLQRHRMLTTIDGPGHNVLVVKPPLCFGEAEARALLAAVDEVLRALQGADLSGVGHTPT</sequence>
<evidence type="ECO:0000256" key="3">
    <source>
        <dbReference type="RuleBase" id="RU003560"/>
    </source>
</evidence>
<dbReference type="InterPro" id="IPR015421">
    <property type="entry name" value="PyrdxlP-dep_Trfase_major"/>
</dbReference>
<dbReference type="EMBL" id="HBGJ01037194">
    <property type="protein sequence ID" value="CAD9265054.1"/>
    <property type="molecule type" value="Transcribed_RNA"/>
</dbReference>
<dbReference type="InterPro" id="IPR005814">
    <property type="entry name" value="Aminotrans_3"/>
</dbReference>
<dbReference type="Pfam" id="PF00202">
    <property type="entry name" value="Aminotran_3"/>
    <property type="match status" value="1"/>
</dbReference>
<accession>A0A7S1UDP6</accession>
<dbReference type="CDD" id="cd00610">
    <property type="entry name" value="OAT_like"/>
    <property type="match status" value="1"/>
</dbReference>
<dbReference type="InterPro" id="IPR015422">
    <property type="entry name" value="PyrdxlP-dep_Trfase_small"/>
</dbReference>
<proteinExistence type="inferred from homology"/>
<dbReference type="GO" id="GO:0008483">
    <property type="term" value="F:transaminase activity"/>
    <property type="evidence" value="ECO:0007669"/>
    <property type="project" value="InterPro"/>
</dbReference>
<protein>
    <submittedName>
        <fullName evidence="4">Uncharacterized protein</fullName>
    </submittedName>
</protein>
<dbReference type="AlphaFoldDB" id="A0A7S1UDP6"/>
<reference evidence="4" key="1">
    <citation type="submission" date="2021-01" db="EMBL/GenBank/DDBJ databases">
        <authorList>
            <person name="Corre E."/>
            <person name="Pelletier E."/>
            <person name="Niang G."/>
            <person name="Scheremetjew M."/>
            <person name="Finn R."/>
            <person name="Kale V."/>
            <person name="Holt S."/>
            <person name="Cochrane G."/>
            <person name="Meng A."/>
            <person name="Brown T."/>
            <person name="Cohen L."/>
        </authorList>
    </citation>
    <scope>NUCLEOTIDE SEQUENCE</scope>
    <source>
        <strain evidence="4">CCMP2877</strain>
    </source>
</reference>
<gene>
    <name evidence="4" type="ORF">PPAR1163_LOCUS23470</name>
</gene>
<dbReference type="SUPFAM" id="SSF53383">
    <property type="entry name" value="PLP-dependent transferases"/>
    <property type="match status" value="1"/>
</dbReference>
<evidence type="ECO:0000256" key="2">
    <source>
        <dbReference type="ARBA" id="ARBA00022898"/>
    </source>
</evidence>
<dbReference type="PANTHER" id="PTHR45688">
    <property type="match status" value="1"/>
</dbReference>
<dbReference type="Gene3D" id="3.40.640.10">
    <property type="entry name" value="Type I PLP-dependent aspartate aminotransferase-like (Major domain)"/>
    <property type="match status" value="1"/>
</dbReference>
<dbReference type="PIRSF" id="PIRSF000521">
    <property type="entry name" value="Transaminase_4ab_Lys_Orn"/>
    <property type="match status" value="1"/>
</dbReference>
<dbReference type="Gene3D" id="3.90.1150.10">
    <property type="entry name" value="Aspartate Aminotransferase, domain 1"/>
    <property type="match status" value="1"/>
</dbReference>
<keyword evidence="2 3" id="KW-0663">Pyridoxal phosphate</keyword>